<organism evidence="2 3">
    <name type="scientific">Marchantia polymorpha subsp. ruderalis</name>
    <dbReference type="NCBI Taxonomy" id="1480154"/>
    <lineage>
        <taxon>Eukaryota</taxon>
        <taxon>Viridiplantae</taxon>
        <taxon>Streptophyta</taxon>
        <taxon>Embryophyta</taxon>
        <taxon>Marchantiophyta</taxon>
        <taxon>Marchantiopsida</taxon>
        <taxon>Marchantiidae</taxon>
        <taxon>Marchantiales</taxon>
        <taxon>Marchantiaceae</taxon>
        <taxon>Marchantia</taxon>
    </lineage>
</organism>
<evidence type="ECO:0000313" key="2">
    <source>
        <dbReference type="EMBL" id="OAE30517.1"/>
    </source>
</evidence>
<feature type="region of interest" description="Disordered" evidence="1">
    <location>
        <begin position="86"/>
        <end position="163"/>
    </location>
</feature>
<comment type="caution">
    <text evidence="2">The sequence shown here is derived from an EMBL/GenBank/DDBJ whole genome shotgun (WGS) entry which is preliminary data.</text>
</comment>
<protein>
    <submittedName>
        <fullName evidence="2">Uncharacterized protein</fullName>
    </submittedName>
</protein>
<evidence type="ECO:0000256" key="1">
    <source>
        <dbReference type="SAM" id="MobiDB-lite"/>
    </source>
</evidence>
<reference evidence="2" key="1">
    <citation type="submission" date="2016-03" db="EMBL/GenBank/DDBJ databases">
        <title>Mechanisms controlling the formation of the plant cell surface in tip-growing cells are functionally conserved among land plants.</title>
        <authorList>
            <person name="Honkanen S."/>
            <person name="Jones V.A."/>
            <person name="Morieri G."/>
            <person name="Champion C."/>
            <person name="Hetherington A.J."/>
            <person name="Kelly S."/>
            <person name="Saint-Marcoux D."/>
            <person name="Proust H."/>
            <person name="Prescott H."/>
            <person name="Dolan L."/>
        </authorList>
    </citation>
    <scope>NUCLEOTIDE SEQUENCE [LARGE SCALE GENOMIC DNA]</scope>
    <source>
        <tissue evidence="2">Whole gametophyte</tissue>
    </source>
</reference>
<evidence type="ECO:0000313" key="3">
    <source>
        <dbReference type="Proteomes" id="UP000077202"/>
    </source>
</evidence>
<gene>
    <name evidence="2" type="ORF">AXG93_2862s1010</name>
</gene>
<proteinExistence type="predicted"/>
<dbReference type="AlphaFoldDB" id="A0A176WBJ6"/>
<keyword evidence="3" id="KW-1185">Reference proteome</keyword>
<feature type="region of interest" description="Disordered" evidence="1">
    <location>
        <begin position="1"/>
        <end position="43"/>
    </location>
</feature>
<accession>A0A176WBJ6</accession>
<name>A0A176WBJ6_MARPO</name>
<dbReference type="Proteomes" id="UP000077202">
    <property type="component" value="Unassembled WGS sequence"/>
</dbReference>
<sequence>MDSQRLGAGGVRGAGVGRSSDSLGSHSVEGDETTCIRGEGRIDQSPLPLLDQFLSVHGMSDSNRASTIPIAVMQQSGQYVKDVEVDTDEDKTPACTPPAQSRAEGEPLVARVPRKRRWEGEAEQGQQRDGAAPNQKRPLTDFGSEKAFGSRETTCGTDECANN</sequence>
<feature type="compositionally biased region" description="Gly residues" evidence="1">
    <location>
        <begin position="7"/>
        <end position="16"/>
    </location>
</feature>
<feature type="compositionally biased region" description="Polar residues" evidence="1">
    <location>
        <begin position="151"/>
        <end position="163"/>
    </location>
</feature>
<dbReference type="EMBL" id="LVLJ01001303">
    <property type="protein sequence ID" value="OAE30517.1"/>
    <property type="molecule type" value="Genomic_DNA"/>
</dbReference>